<keyword evidence="2" id="KW-0808">Transferase</keyword>
<dbReference type="Pfam" id="PF00534">
    <property type="entry name" value="Glycos_transf_1"/>
    <property type="match status" value="1"/>
</dbReference>
<evidence type="ECO:0000313" key="5">
    <source>
        <dbReference type="EMBL" id="TWD73273.1"/>
    </source>
</evidence>
<dbReference type="PANTHER" id="PTHR45947:SF3">
    <property type="entry name" value="SULFOQUINOVOSYL TRANSFERASE SQD2"/>
    <property type="match status" value="1"/>
</dbReference>
<evidence type="ECO:0000256" key="2">
    <source>
        <dbReference type="ARBA" id="ARBA00022679"/>
    </source>
</evidence>
<proteinExistence type="predicted"/>
<dbReference type="AlphaFoldDB" id="A0A561B332"/>
<gene>
    <name evidence="5" type="ORF">FB561_7161</name>
</gene>
<dbReference type="OrthoDB" id="6286688at2"/>
<keyword evidence="6" id="KW-1185">Reference proteome</keyword>
<name>A0A561B332_9ACTN</name>
<dbReference type="Gene3D" id="3.40.50.2000">
    <property type="entry name" value="Glycogen Phosphorylase B"/>
    <property type="match status" value="2"/>
</dbReference>
<dbReference type="InterPro" id="IPR050194">
    <property type="entry name" value="Glycosyltransferase_grp1"/>
</dbReference>
<evidence type="ECO:0000259" key="3">
    <source>
        <dbReference type="Pfam" id="PF00534"/>
    </source>
</evidence>
<dbReference type="GO" id="GO:0009250">
    <property type="term" value="P:glucan biosynthetic process"/>
    <property type="evidence" value="ECO:0007669"/>
    <property type="project" value="InterPro"/>
</dbReference>
<comment type="caution">
    <text evidence="5">The sequence shown here is derived from an EMBL/GenBank/DDBJ whole genome shotgun (WGS) entry which is preliminary data.</text>
</comment>
<dbReference type="InterPro" id="IPR001296">
    <property type="entry name" value="Glyco_trans_1"/>
</dbReference>
<feature type="domain" description="Glycosyl transferase family 1" evidence="3">
    <location>
        <begin position="190"/>
        <end position="361"/>
    </location>
</feature>
<protein>
    <submittedName>
        <fullName evidence="5">Starch synthase</fullName>
    </submittedName>
</protein>
<evidence type="ECO:0000313" key="6">
    <source>
        <dbReference type="Proteomes" id="UP000318380"/>
    </source>
</evidence>
<dbReference type="GO" id="GO:1901137">
    <property type="term" value="P:carbohydrate derivative biosynthetic process"/>
    <property type="evidence" value="ECO:0007669"/>
    <property type="project" value="UniProtKB-ARBA"/>
</dbReference>
<dbReference type="EMBL" id="VIVK01000003">
    <property type="protein sequence ID" value="TWD73273.1"/>
    <property type="molecule type" value="Genomic_DNA"/>
</dbReference>
<dbReference type="Pfam" id="PF13439">
    <property type="entry name" value="Glyco_transf_4"/>
    <property type="match status" value="1"/>
</dbReference>
<feature type="domain" description="Glycosyltransferase subfamily 4-like N-terminal" evidence="4">
    <location>
        <begin position="15"/>
        <end position="177"/>
    </location>
</feature>
<organism evidence="5 6">
    <name type="scientific">Kribbella amoyensis</name>
    <dbReference type="NCBI Taxonomy" id="996641"/>
    <lineage>
        <taxon>Bacteria</taxon>
        <taxon>Bacillati</taxon>
        <taxon>Actinomycetota</taxon>
        <taxon>Actinomycetes</taxon>
        <taxon>Propionibacteriales</taxon>
        <taxon>Kribbellaceae</taxon>
        <taxon>Kribbella</taxon>
    </lineage>
</organism>
<keyword evidence="1" id="KW-0328">Glycosyltransferase</keyword>
<evidence type="ECO:0000256" key="1">
    <source>
        <dbReference type="ARBA" id="ARBA00022676"/>
    </source>
</evidence>
<sequence>MRVAILTREFPPDVYGGAGVHVDFLVRELRRLVDVDVHCMGEPRQGATAHSEDDERMPAANAALRILSTDLTMTAAIGDAQLAHSHTWYANMAGHWAKLLYDVPHVVTAHSLEPRRPWKAEQLGGGYRLSSWAERTAYEAADAVVAVSRGMRDDVLDCYPSIDPAKVHVISNGIDADFYRPDQATNVLERLGVDLTRPYVTFVGRITRQKGVPHLLRAGLQLDPSVQLVLLAGAADTPELKAETDRLIDDLKAARDGVFVVSEMLPREEVRQVLTHALAFCCPSIYEPLGIVNLEAMACETAVVASAVGGIPEVVDDGVTGTLVRYDEQDPVGFERDLAAAVNHLVANPAQAEAQGKAGRTRAVQEFSWDAVADRTVNLYNSLLGDVRPASG</sequence>
<dbReference type="RefSeq" id="WP_145814461.1">
    <property type="nucleotide sequence ID" value="NZ_VIVK01000003.1"/>
</dbReference>
<dbReference type="GO" id="GO:0016757">
    <property type="term" value="F:glycosyltransferase activity"/>
    <property type="evidence" value="ECO:0007669"/>
    <property type="project" value="UniProtKB-KW"/>
</dbReference>
<dbReference type="NCBIfam" id="TIGR02149">
    <property type="entry name" value="glgA_Coryne"/>
    <property type="match status" value="1"/>
</dbReference>
<dbReference type="Proteomes" id="UP000318380">
    <property type="component" value="Unassembled WGS sequence"/>
</dbReference>
<reference evidence="5 6" key="1">
    <citation type="submission" date="2019-06" db="EMBL/GenBank/DDBJ databases">
        <title>Sequencing the genomes of 1000 actinobacteria strains.</title>
        <authorList>
            <person name="Klenk H.-P."/>
        </authorList>
    </citation>
    <scope>NUCLEOTIDE SEQUENCE [LARGE SCALE GENOMIC DNA]</scope>
    <source>
        <strain evidence="5 6">DSM 24683</strain>
    </source>
</reference>
<dbReference type="PANTHER" id="PTHR45947">
    <property type="entry name" value="SULFOQUINOVOSYL TRANSFERASE SQD2"/>
    <property type="match status" value="1"/>
</dbReference>
<dbReference type="InterPro" id="IPR028098">
    <property type="entry name" value="Glyco_trans_4-like_N"/>
</dbReference>
<dbReference type="SUPFAM" id="SSF53756">
    <property type="entry name" value="UDP-Glycosyltransferase/glycogen phosphorylase"/>
    <property type="match status" value="1"/>
</dbReference>
<dbReference type="CDD" id="cd03801">
    <property type="entry name" value="GT4_PimA-like"/>
    <property type="match status" value="1"/>
</dbReference>
<accession>A0A561B332</accession>
<evidence type="ECO:0000259" key="4">
    <source>
        <dbReference type="Pfam" id="PF13439"/>
    </source>
</evidence>
<dbReference type="InterPro" id="IPR011875">
    <property type="entry name" value="M1P_synthase"/>
</dbReference>